<evidence type="ECO:0000313" key="1">
    <source>
        <dbReference type="EMBL" id="CAL15690.1"/>
    </source>
</evidence>
<evidence type="ECO:0008006" key="3">
    <source>
        <dbReference type="Google" id="ProtNLM"/>
    </source>
</evidence>
<dbReference type="EMBL" id="AM286690">
    <property type="protein sequence ID" value="CAL15690.1"/>
    <property type="molecule type" value="Genomic_DNA"/>
</dbReference>
<dbReference type="AlphaFoldDB" id="Q0VT08"/>
<dbReference type="PIRSF" id="PIRSF028101">
    <property type="entry name" value="UCP028101"/>
    <property type="match status" value="1"/>
</dbReference>
<dbReference type="eggNOG" id="COG3490">
    <property type="taxonomic scope" value="Bacteria"/>
</dbReference>
<protein>
    <recommendedName>
        <fullName evidence="3">DUF1513 domain-containing protein</fullName>
    </recommendedName>
</protein>
<dbReference type="InterPro" id="IPR006311">
    <property type="entry name" value="TAT_signal"/>
</dbReference>
<dbReference type="Proteomes" id="UP000008871">
    <property type="component" value="Chromosome"/>
</dbReference>
<keyword evidence="2" id="KW-1185">Reference proteome</keyword>
<organism evidence="1 2">
    <name type="scientific">Alcanivorax borkumensis (strain ATCC 700651 / DSM 11573 / NCIMB 13689 / SK2)</name>
    <dbReference type="NCBI Taxonomy" id="393595"/>
    <lineage>
        <taxon>Bacteria</taxon>
        <taxon>Pseudomonadati</taxon>
        <taxon>Pseudomonadota</taxon>
        <taxon>Gammaproteobacteria</taxon>
        <taxon>Oceanospirillales</taxon>
        <taxon>Alcanivoracaceae</taxon>
        <taxon>Alcanivorax</taxon>
    </lineage>
</organism>
<accession>Q0VT08</accession>
<dbReference type="Pfam" id="PF07433">
    <property type="entry name" value="DUF1513"/>
    <property type="match status" value="1"/>
</dbReference>
<sequence>MPLTRRKLLGAGAAMAGVAALGGGSLWTRTAGKSPLLLSARNDDAGQHYAMGYYLNGQRAFATPVRERCHAVARHPFLPVALFVGRRPARESYLLDLRDGSLLQTLHSQPYRHFYGHAVFHAQGQWLYTTENDLNEPGRGVLGRYRLDHAALQLVHDGEASTHGVGPHELAWMPDGESLAIGNGGIRTDGLSRQQMNLETMTSSLVIMDRHGALISKEILTDTQSSIRHLDVAGDGTVVTGQQYHGPAYNRVPLLAIKRPGEAYQPFPVSQTQLAMMDQYTASIAIHRQQRQVAMTAPRGNRFFIWDLDSGETLLDTPMSDCAGVGAVPGGFAVTSGQGKCRYFDSRTADVQGQWLALPGGGWDNHLWLG</sequence>
<dbReference type="HOGENOM" id="CLU_047398_0_0_6"/>
<reference evidence="1 2" key="1">
    <citation type="journal article" date="2006" name="Nat. Biotechnol.">
        <title>Genome sequence of the ubiquitous hydrocarbon-degrading marine bacterium Alcanivorax borkumensis.</title>
        <authorList>
            <person name="Schneiker S."/>
            <person name="Martins dos Santos V.A.P."/>
            <person name="Bartels D."/>
            <person name="Bekel T."/>
            <person name="Brecht M."/>
            <person name="Buhrmester J."/>
            <person name="Chernikova T.N."/>
            <person name="Denaro R."/>
            <person name="Ferrer M."/>
            <person name="Gertler C."/>
            <person name="Goesmann A."/>
            <person name="Golyshina O.V."/>
            <person name="Kaminski F."/>
            <person name="Khachane A.N."/>
            <person name="Lang S."/>
            <person name="Linke B."/>
            <person name="McHardy A.C."/>
            <person name="Meyer F."/>
            <person name="Nechitaylo T."/>
            <person name="Puehler A."/>
            <person name="Regenhardt D."/>
            <person name="Rupp O."/>
            <person name="Sabirova J.S."/>
            <person name="Selbitschka W."/>
            <person name="Yakimov M.M."/>
            <person name="Timmis K.N."/>
            <person name="Vorhoelter F.-J."/>
            <person name="Weidner S."/>
            <person name="Kaiser O."/>
            <person name="Golyshin P.N."/>
        </authorList>
    </citation>
    <scope>NUCLEOTIDE SEQUENCE [LARGE SCALE GENOMIC DNA]</scope>
    <source>
        <strain evidence="2">ATCC 700651 / DSM 11573 / NCIMB 13689 / SK2</strain>
    </source>
</reference>
<name>Q0VT08_ALCBS</name>
<dbReference type="SUPFAM" id="SSF50969">
    <property type="entry name" value="YVTN repeat-like/Quinoprotein amine dehydrogenase"/>
    <property type="match status" value="1"/>
</dbReference>
<gene>
    <name evidence="1" type="ordered locus">ABO_0242</name>
</gene>
<proteinExistence type="predicted"/>
<dbReference type="RefSeq" id="WP_011587538.1">
    <property type="nucleotide sequence ID" value="NC_008260.1"/>
</dbReference>
<dbReference type="InterPro" id="IPR008311">
    <property type="entry name" value="UCP028101"/>
</dbReference>
<dbReference type="STRING" id="393595.ABO_0242"/>
<dbReference type="PROSITE" id="PS51318">
    <property type="entry name" value="TAT"/>
    <property type="match status" value="1"/>
</dbReference>
<dbReference type="InterPro" id="IPR011044">
    <property type="entry name" value="Quino_amine_DH_bsu"/>
</dbReference>
<evidence type="ECO:0000313" key="2">
    <source>
        <dbReference type="Proteomes" id="UP000008871"/>
    </source>
</evidence>
<dbReference type="KEGG" id="abo:ABO_0242"/>